<gene>
    <name evidence="1" type="primary">spoVAD</name>
    <name evidence="1" type="ORF">ERS852406_02147</name>
    <name evidence="3" type="ORF">G5B05_12600</name>
    <name evidence="2" type="ORF">L0N21_03705</name>
</gene>
<dbReference type="SUPFAM" id="SSF53901">
    <property type="entry name" value="Thiolase-like"/>
    <property type="match status" value="1"/>
</dbReference>
<evidence type="ECO:0000313" key="5">
    <source>
        <dbReference type="Proteomes" id="UP000768180"/>
    </source>
</evidence>
<keyword evidence="5" id="KW-1185">Reference proteome</keyword>
<reference evidence="3 5" key="2">
    <citation type="journal article" date="2020" name="Cell Host Microbe">
        <title>Functional and Genomic Variation between Human-Derived Isolates of Lachnospiraceae Reveals Inter- and Intra-Species Diversity.</title>
        <authorList>
            <person name="Sorbara M.T."/>
            <person name="Littmann E.R."/>
            <person name="Fontana E."/>
            <person name="Moody T.U."/>
            <person name="Kohout C.E."/>
            <person name="Gjonbalaj M."/>
            <person name="Eaton V."/>
            <person name="Seok R."/>
            <person name="Leiner I.M."/>
            <person name="Pamer E.G."/>
        </authorList>
    </citation>
    <scope>NUCLEOTIDE SEQUENCE [LARGE SCALE GENOMIC DNA]</scope>
    <source>
        <strain evidence="3 5">MSK.14.54</strain>
    </source>
</reference>
<protein>
    <submittedName>
        <fullName evidence="1">Stage V sporulation protein AD</fullName>
    </submittedName>
</protein>
<dbReference type="RefSeq" id="WP_055219982.1">
    <property type="nucleotide sequence ID" value="NZ_CABJFB010000008.1"/>
</dbReference>
<reference evidence="3" key="3">
    <citation type="submission" date="2020-02" db="EMBL/GenBank/DDBJ databases">
        <authorList>
            <person name="Littmann E."/>
            <person name="Sorbara M."/>
        </authorList>
    </citation>
    <scope>NUCLEOTIDE SEQUENCE</scope>
    <source>
        <strain evidence="3">MSK.14.54</strain>
    </source>
</reference>
<sequence length="339" mass="35994">MRQMTGKQSISFAKAVYIEGSAAIVGEKEKDGPLGEYFSHTLSDPMCGQESWEEGESELQLATAKLAMQKANVRPEQIRMIFAGDLLAQSIASSFGLVDLNCPLYGLFGACSTMGEALSLGAMAVAGGYGDRVLAVTSSHFGTAEKEFRFPLAYGNQRPPSASWTVTGSGACVLGKTKSRVKITGATTGKIIDYGLKDNQNMGACMAPAACDTIAQNLVDFNREPADYDRIVTGDLGVVGREILLELLKKKGYDISEQHSDCGMLIFDPAKQDTGAGGSGCGCAASVLAEYLLPKLENGEWKRILFVPTGALMSKVSFQEGSSVPGIAQAVVIEREEDV</sequence>
<accession>A0A174FN72</accession>
<name>A0A174FN72_9FIRM</name>
<dbReference type="Gene3D" id="3.40.47.40">
    <property type="entry name" value="Stage V sporulation protein AD"/>
    <property type="match status" value="1"/>
</dbReference>
<dbReference type="InterPro" id="IPR016039">
    <property type="entry name" value="Thiolase-like"/>
</dbReference>
<dbReference type="NCBIfam" id="TIGR02845">
    <property type="entry name" value="spore_V_AD"/>
    <property type="match status" value="1"/>
</dbReference>
<dbReference type="NCBIfam" id="NF006160">
    <property type="entry name" value="PRK08304.1"/>
    <property type="match status" value="1"/>
</dbReference>
<dbReference type="EMBL" id="JAKNFS010000004">
    <property type="protein sequence ID" value="MCG4764625.1"/>
    <property type="molecule type" value="Genomic_DNA"/>
</dbReference>
<dbReference type="EMBL" id="CYYV01000010">
    <property type="protein sequence ID" value="CUO51633.1"/>
    <property type="molecule type" value="Genomic_DNA"/>
</dbReference>
<dbReference type="InterPro" id="IPR038369">
    <property type="entry name" value="SpoVAD_sf"/>
</dbReference>
<evidence type="ECO:0000313" key="3">
    <source>
        <dbReference type="EMBL" id="NSE17228.1"/>
    </source>
</evidence>
<evidence type="ECO:0000313" key="1">
    <source>
        <dbReference type="EMBL" id="CUO51633.1"/>
    </source>
</evidence>
<dbReference type="InterPro" id="IPR010894">
    <property type="entry name" value="SpoVAD"/>
</dbReference>
<evidence type="ECO:0000313" key="4">
    <source>
        <dbReference type="Proteomes" id="UP000095706"/>
    </source>
</evidence>
<dbReference type="GeneID" id="79855790"/>
<dbReference type="AlphaFoldDB" id="A0A174FN72"/>
<dbReference type="Proteomes" id="UP000095706">
    <property type="component" value="Unassembled WGS sequence"/>
</dbReference>
<reference evidence="1 4" key="1">
    <citation type="submission" date="2015-09" db="EMBL/GenBank/DDBJ databases">
        <authorList>
            <consortium name="Pathogen Informatics"/>
        </authorList>
    </citation>
    <scope>NUCLEOTIDE SEQUENCE [LARGE SCALE GENOMIC DNA]</scope>
    <source>
        <strain evidence="1 4">2789STDY5608849</strain>
    </source>
</reference>
<evidence type="ECO:0000313" key="2">
    <source>
        <dbReference type="EMBL" id="MCG4764625.1"/>
    </source>
</evidence>
<dbReference type="OrthoDB" id="9770068at2"/>
<dbReference type="GO" id="GO:0016746">
    <property type="term" value="F:acyltransferase activity"/>
    <property type="evidence" value="ECO:0007669"/>
    <property type="project" value="InterPro"/>
</dbReference>
<proteinExistence type="predicted"/>
<dbReference type="STRING" id="1150298.ERS852406_02147"/>
<dbReference type="Pfam" id="PF07451">
    <property type="entry name" value="SpoVAD"/>
    <property type="match status" value="1"/>
</dbReference>
<organism evidence="1 4">
    <name type="scientific">Fusicatenibacter saccharivorans</name>
    <dbReference type="NCBI Taxonomy" id="1150298"/>
    <lineage>
        <taxon>Bacteria</taxon>
        <taxon>Bacillati</taxon>
        <taxon>Bacillota</taxon>
        <taxon>Clostridia</taxon>
        <taxon>Lachnospirales</taxon>
        <taxon>Lachnospiraceae</taxon>
        <taxon>Fusicatenibacter</taxon>
    </lineage>
</organism>
<dbReference type="Proteomes" id="UP000768180">
    <property type="component" value="Unassembled WGS sequence"/>
</dbReference>
<dbReference type="PIRSF" id="PIRSF011570">
    <property type="entry name" value="SpoVAD"/>
    <property type="match status" value="1"/>
</dbReference>
<dbReference type="EMBL" id="JAAITQ010000026">
    <property type="protein sequence ID" value="NSE17228.1"/>
    <property type="molecule type" value="Genomic_DNA"/>
</dbReference>
<reference evidence="2" key="4">
    <citation type="submission" date="2022-01" db="EMBL/GenBank/DDBJ databases">
        <title>Collection of gut derived symbiotic bacterial strains cultured from healthy donors.</title>
        <authorList>
            <person name="Lin H."/>
            <person name="Kohout C."/>
            <person name="Waligurski E."/>
            <person name="Pamer E.G."/>
        </authorList>
    </citation>
    <scope>NUCLEOTIDE SEQUENCE</scope>
    <source>
        <strain evidence="2">DFI.5.49</strain>
    </source>
</reference>
<dbReference type="Proteomes" id="UP001199915">
    <property type="component" value="Unassembled WGS sequence"/>
</dbReference>